<proteinExistence type="predicted"/>
<keyword evidence="4 7" id="KW-0812">Transmembrane</keyword>
<keyword evidence="10" id="KW-1185">Reference proteome</keyword>
<dbReference type="PANTHER" id="PTHR43266:SF2">
    <property type="entry name" value="MAJOR FACILITATOR SUPERFAMILY (MFS) PROFILE DOMAIN-CONTAINING PROTEIN"/>
    <property type="match status" value="1"/>
</dbReference>
<evidence type="ECO:0000256" key="4">
    <source>
        <dbReference type="ARBA" id="ARBA00022692"/>
    </source>
</evidence>
<keyword evidence="3" id="KW-1003">Cell membrane</keyword>
<dbReference type="SUPFAM" id="SSF103473">
    <property type="entry name" value="MFS general substrate transporter"/>
    <property type="match status" value="1"/>
</dbReference>
<feature type="transmembrane region" description="Helical" evidence="7">
    <location>
        <begin position="164"/>
        <end position="183"/>
    </location>
</feature>
<dbReference type="InterPro" id="IPR022324">
    <property type="entry name" value="Bacilysin_exporter_BacE_put"/>
</dbReference>
<feature type="transmembrane region" description="Helical" evidence="7">
    <location>
        <begin position="75"/>
        <end position="94"/>
    </location>
</feature>
<dbReference type="CDD" id="cd06173">
    <property type="entry name" value="MFS_MefA_like"/>
    <property type="match status" value="1"/>
</dbReference>
<feature type="transmembrane region" description="Helical" evidence="7">
    <location>
        <begin position="255"/>
        <end position="277"/>
    </location>
</feature>
<feature type="transmembrane region" description="Helical" evidence="7">
    <location>
        <begin position="43"/>
        <end position="63"/>
    </location>
</feature>
<keyword evidence="5 7" id="KW-1133">Transmembrane helix</keyword>
<organism evidence="9 10">
    <name type="scientific">Ornithinibacillus salinisoli</name>
    <dbReference type="NCBI Taxonomy" id="1848459"/>
    <lineage>
        <taxon>Bacteria</taxon>
        <taxon>Bacillati</taxon>
        <taxon>Bacillota</taxon>
        <taxon>Bacilli</taxon>
        <taxon>Bacillales</taxon>
        <taxon>Bacillaceae</taxon>
        <taxon>Ornithinibacillus</taxon>
    </lineage>
</organism>
<feature type="transmembrane region" description="Helical" evidence="7">
    <location>
        <begin position="284"/>
        <end position="300"/>
    </location>
</feature>
<evidence type="ECO:0000313" key="9">
    <source>
        <dbReference type="EMBL" id="MFD2045112.1"/>
    </source>
</evidence>
<dbReference type="RefSeq" id="WP_377557726.1">
    <property type="nucleotide sequence ID" value="NZ_JBHUHQ010000016.1"/>
</dbReference>
<evidence type="ECO:0000313" key="10">
    <source>
        <dbReference type="Proteomes" id="UP001597383"/>
    </source>
</evidence>
<evidence type="ECO:0000256" key="6">
    <source>
        <dbReference type="ARBA" id="ARBA00023136"/>
    </source>
</evidence>
<dbReference type="PROSITE" id="PS50850">
    <property type="entry name" value="MFS"/>
    <property type="match status" value="1"/>
</dbReference>
<dbReference type="InterPro" id="IPR020846">
    <property type="entry name" value="MFS_dom"/>
</dbReference>
<evidence type="ECO:0000256" key="2">
    <source>
        <dbReference type="ARBA" id="ARBA00022448"/>
    </source>
</evidence>
<gene>
    <name evidence="9" type="ORF">ACFSJF_12600</name>
</gene>
<feature type="transmembrane region" description="Helical" evidence="7">
    <location>
        <begin position="375"/>
        <end position="393"/>
    </location>
</feature>
<dbReference type="InterPro" id="IPR011701">
    <property type="entry name" value="MFS"/>
</dbReference>
<evidence type="ECO:0000259" key="8">
    <source>
        <dbReference type="PROSITE" id="PS50850"/>
    </source>
</evidence>
<dbReference type="Proteomes" id="UP001597383">
    <property type="component" value="Unassembled WGS sequence"/>
</dbReference>
<dbReference type="PRINTS" id="PR01988">
    <property type="entry name" value="EXPORTERBACE"/>
</dbReference>
<dbReference type="EMBL" id="JBHUHQ010000016">
    <property type="protein sequence ID" value="MFD2045112.1"/>
    <property type="molecule type" value="Genomic_DNA"/>
</dbReference>
<feature type="transmembrane region" description="Helical" evidence="7">
    <location>
        <begin position="218"/>
        <end position="235"/>
    </location>
</feature>
<comment type="caution">
    <text evidence="9">The sequence shown here is derived from an EMBL/GenBank/DDBJ whole genome shotgun (WGS) entry which is preliminary data.</text>
</comment>
<evidence type="ECO:0000256" key="7">
    <source>
        <dbReference type="SAM" id="Phobius"/>
    </source>
</evidence>
<dbReference type="Pfam" id="PF07690">
    <property type="entry name" value="MFS_1"/>
    <property type="match status" value="1"/>
</dbReference>
<feature type="transmembrane region" description="Helical" evidence="7">
    <location>
        <begin position="306"/>
        <end position="331"/>
    </location>
</feature>
<feature type="transmembrane region" description="Helical" evidence="7">
    <location>
        <begin position="134"/>
        <end position="158"/>
    </location>
</feature>
<keyword evidence="2" id="KW-0813">Transport</keyword>
<evidence type="ECO:0000256" key="5">
    <source>
        <dbReference type="ARBA" id="ARBA00022989"/>
    </source>
</evidence>
<dbReference type="PANTHER" id="PTHR43266">
    <property type="entry name" value="MACROLIDE-EFFLUX PROTEIN"/>
    <property type="match status" value="1"/>
</dbReference>
<reference evidence="10" key="1">
    <citation type="journal article" date="2019" name="Int. J. Syst. Evol. Microbiol.">
        <title>The Global Catalogue of Microorganisms (GCM) 10K type strain sequencing project: providing services to taxonomists for standard genome sequencing and annotation.</title>
        <authorList>
            <consortium name="The Broad Institute Genomics Platform"/>
            <consortium name="The Broad Institute Genome Sequencing Center for Infectious Disease"/>
            <person name="Wu L."/>
            <person name="Ma J."/>
        </authorList>
    </citation>
    <scope>NUCLEOTIDE SEQUENCE [LARGE SCALE GENOMIC DNA]</scope>
    <source>
        <strain evidence="10">R28</strain>
    </source>
</reference>
<sequence>MGNQLNKWKDPIILLSSVGISGIGDFIYLVAINILVYQMTGSATAVAGLWIIGPAVNVLTKFWTGSFIDYRSKRLIMIGTDMIRAIFVFSIPFLPSIWLIYVVLIGISAAKSFFTPASMTYITQLVPKDLRKRYNAIQSLTISGAFIVGPAIGGALILIGSVHIAIYINAISFIISALLLYLLPEKEELVRSDIPRLTVEQVKSDWYVVINYFKERKYIVIVYGAFVATVIFSFAMDAQEVVFTQKVVGLSEMDYSLLISITGIGAISGGVIVSLFAQRLSLRSMIAIGIVMETIGYILYSVSWSFISITIGFIILGFFNAFLNAGITTFYQNNVSTNIMGRVTSMFQLIQSFMQVVFVLLVGAVADIIPLRVTIVSLAIGMLIIATILTVLVRLPSKKMYFNETE</sequence>
<feature type="domain" description="Major facilitator superfamily (MFS) profile" evidence="8">
    <location>
        <begin position="1"/>
        <end position="399"/>
    </location>
</feature>
<protein>
    <submittedName>
        <fullName evidence="9">MFS transporter</fullName>
    </submittedName>
</protein>
<keyword evidence="6 7" id="KW-0472">Membrane</keyword>
<accession>A0ABW4W0L6</accession>
<comment type="subcellular location">
    <subcellularLocation>
        <location evidence="1">Cell membrane</location>
        <topology evidence="1">Multi-pass membrane protein</topology>
    </subcellularLocation>
</comment>
<name>A0ABW4W0L6_9BACI</name>
<feature type="transmembrane region" description="Helical" evidence="7">
    <location>
        <begin position="352"/>
        <end position="369"/>
    </location>
</feature>
<feature type="transmembrane region" description="Helical" evidence="7">
    <location>
        <begin position="12"/>
        <end position="37"/>
    </location>
</feature>
<evidence type="ECO:0000256" key="3">
    <source>
        <dbReference type="ARBA" id="ARBA00022475"/>
    </source>
</evidence>
<evidence type="ECO:0000256" key="1">
    <source>
        <dbReference type="ARBA" id="ARBA00004651"/>
    </source>
</evidence>
<dbReference type="Gene3D" id="1.20.1250.20">
    <property type="entry name" value="MFS general substrate transporter like domains"/>
    <property type="match status" value="1"/>
</dbReference>
<dbReference type="InterPro" id="IPR036259">
    <property type="entry name" value="MFS_trans_sf"/>
</dbReference>